<evidence type="ECO:0000259" key="6">
    <source>
        <dbReference type="PROSITE" id="PS51352"/>
    </source>
</evidence>
<protein>
    <submittedName>
        <fullName evidence="7">Alkyl hydroperoxide reductase/ Thiol specific antioxidant/ Mal allergen</fullName>
    </submittedName>
</protein>
<keyword evidence="8" id="KW-1185">Reference proteome</keyword>
<dbReference type="PROSITE" id="PS51352">
    <property type="entry name" value="THIOREDOXIN_2"/>
    <property type="match status" value="1"/>
</dbReference>
<keyword evidence="4" id="KW-1015">Disulfide bond</keyword>
<dbReference type="eggNOG" id="COG1225">
    <property type="taxonomic scope" value="Bacteria"/>
</dbReference>
<gene>
    <name evidence="7" type="ordered locus">Arnit_1340</name>
</gene>
<dbReference type="GO" id="GO:0045454">
    <property type="term" value="P:cell redox homeostasis"/>
    <property type="evidence" value="ECO:0007669"/>
    <property type="project" value="TreeGrafter"/>
</dbReference>
<dbReference type="InterPro" id="IPR013740">
    <property type="entry name" value="Redoxin"/>
</dbReference>
<keyword evidence="5" id="KW-0676">Redox-active center</keyword>
<evidence type="ECO:0000256" key="5">
    <source>
        <dbReference type="ARBA" id="ARBA00023284"/>
    </source>
</evidence>
<dbReference type="CDD" id="cd03017">
    <property type="entry name" value="PRX_BCP"/>
    <property type="match status" value="1"/>
</dbReference>
<evidence type="ECO:0000256" key="3">
    <source>
        <dbReference type="ARBA" id="ARBA00023002"/>
    </source>
</evidence>
<dbReference type="Gene3D" id="3.40.30.10">
    <property type="entry name" value="Glutaredoxin"/>
    <property type="match status" value="1"/>
</dbReference>
<dbReference type="EMBL" id="CP001999">
    <property type="protein sequence ID" value="ADG92998.1"/>
    <property type="molecule type" value="Genomic_DNA"/>
</dbReference>
<reference evidence="7 8" key="1">
    <citation type="journal article" date="2010" name="Stand. Genomic Sci.">
        <title>Complete genome sequence of Arcobacter nitrofigilis type strain (CI).</title>
        <authorList>
            <person name="Pati A."/>
            <person name="Gronow S."/>
            <person name="Lapidus A."/>
            <person name="Copeland A."/>
            <person name="Glavina Del Rio T."/>
            <person name="Nolan M."/>
            <person name="Lucas S."/>
            <person name="Tice H."/>
            <person name="Cheng J.F."/>
            <person name="Han C."/>
            <person name="Chertkov O."/>
            <person name="Bruce D."/>
            <person name="Tapia R."/>
            <person name="Goodwin L."/>
            <person name="Pitluck S."/>
            <person name="Liolios K."/>
            <person name="Ivanova N."/>
            <person name="Mavromatis K."/>
            <person name="Chen A."/>
            <person name="Palaniappan K."/>
            <person name="Land M."/>
            <person name="Hauser L."/>
            <person name="Chang Y.J."/>
            <person name="Jeffries C.D."/>
            <person name="Detter J.C."/>
            <person name="Rohde M."/>
            <person name="Goker M."/>
            <person name="Bristow J."/>
            <person name="Eisen J.A."/>
            <person name="Markowitz V."/>
            <person name="Hugenholtz P."/>
            <person name="Klenk H.P."/>
            <person name="Kyrpides N.C."/>
        </authorList>
    </citation>
    <scope>NUCLEOTIDE SEQUENCE [LARGE SCALE GENOMIC DNA]</scope>
    <source>
        <strain evidence="8">ATCC 33309 / DSM 7299 / CCUG 15893 / LMG 7604 / NCTC 12251 / CI</strain>
    </source>
</reference>
<evidence type="ECO:0000256" key="1">
    <source>
        <dbReference type="ARBA" id="ARBA00022559"/>
    </source>
</evidence>
<dbReference type="Proteomes" id="UP000000939">
    <property type="component" value="Chromosome"/>
</dbReference>
<name>D5V563_ARCNC</name>
<dbReference type="RefSeq" id="WP_013135143.1">
    <property type="nucleotide sequence ID" value="NC_014166.1"/>
</dbReference>
<dbReference type="InterPro" id="IPR050924">
    <property type="entry name" value="Peroxiredoxin_BCP/PrxQ"/>
</dbReference>
<dbReference type="PANTHER" id="PTHR42801:SF21">
    <property type="entry name" value="BCPB PROTEIN"/>
    <property type="match status" value="1"/>
</dbReference>
<evidence type="ECO:0000256" key="2">
    <source>
        <dbReference type="ARBA" id="ARBA00022862"/>
    </source>
</evidence>
<dbReference type="KEGG" id="ant:Arnit_1340"/>
<dbReference type="SUPFAM" id="SSF52833">
    <property type="entry name" value="Thioredoxin-like"/>
    <property type="match status" value="1"/>
</dbReference>
<keyword evidence="1" id="KW-0575">Peroxidase</keyword>
<dbReference type="InterPro" id="IPR013766">
    <property type="entry name" value="Thioredoxin_domain"/>
</dbReference>
<dbReference type="PANTHER" id="PTHR42801">
    <property type="entry name" value="THIOREDOXIN-DEPENDENT PEROXIDE REDUCTASE"/>
    <property type="match status" value="1"/>
</dbReference>
<organism evidence="7 8">
    <name type="scientific">Arcobacter nitrofigilis (strain ATCC 33309 / DSM 7299 / CCUG 15893 / LMG 7604 / NCTC 12251 / CI)</name>
    <name type="common">Campylobacter nitrofigilis</name>
    <dbReference type="NCBI Taxonomy" id="572480"/>
    <lineage>
        <taxon>Bacteria</taxon>
        <taxon>Pseudomonadati</taxon>
        <taxon>Campylobacterota</taxon>
        <taxon>Epsilonproteobacteria</taxon>
        <taxon>Campylobacterales</taxon>
        <taxon>Arcobacteraceae</taxon>
        <taxon>Arcobacter</taxon>
    </lineage>
</organism>
<dbReference type="InterPro" id="IPR036249">
    <property type="entry name" value="Thioredoxin-like_sf"/>
</dbReference>
<keyword evidence="3" id="KW-0560">Oxidoreductase</keyword>
<dbReference type="STRING" id="572480.Arnit_1340"/>
<feature type="domain" description="Thioredoxin" evidence="6">
    <location>
        <begin position="18"/>
        <end position="180"/>
    </location>
</feature>
<keyword evidence="2" id="KW-0049">Antioxidant</keyword>
<dbReference type="HOGENOM" id="CLU_102256_0_0_7"/>
<dbReference type="GO" id="GO:0034599">
    <property type="term" value="P:cellular response to oxidative stress"/>
    <property type="evidence" value="ECO:0007669"/>
    <property type="project" value="TreeGrafter"/>
</dbReference>
<dbReference type="AlphaFoldDB" id="D5V563"/>
<dbReference type="Pfam" id="PF08534">
    <property type="entry name" value="Redoxin"/>
    <property type="match status" value="1"/>
</dbReference>
<evidence type="ECO:0000313" key="8">
    <source>
        <dbReference type="Proteomes" id="UP000000939"/>
    </source>
</evidence>
<dbReference type="GO" id="GO:0005737">
    <property type="term" value="C:cytoplasm"/>
    <property type="evidence" value="ECO:0007669"/>
    <property type="project" value="TreeGrafter"/>
</dbReference>
<dbReference type="OrthoDB" id="5296483at2"/>
<accession>D5V563</accession>
<proteinExistence type="predicted"/>
<evidence type="ECO:0000256" key="4">
    <source>
        <dbReference type="ARBA" id="ARBA00023157"/>
    </source>
</evidence>
<evidence type="ECO:0000313" key="7">
    <source>
        <dbReference type="EMBL" id="ADG92998.1"/>
    </source>
</evidence>
<dbReference type="GO" id="GO:0008379">
    <property type="term" value="F:thioredoxin peroxidase activity"/>
    <property type="evidence" value="ECO:0007669"/>
    <property type="project" value="TreeGrafter"/>
</dbReference>
<sequence>MSQSSDLAIPLDDGKCNHLMGMNLPNVVLTSTSDKRVDLSKLKGLSVLYFYPKTGRPDIKSPDGWDEIPGAKGCTPQSCSFRDKNEIFEKLNVKVYGISTQSTSYQKEVVQRLHLPYEILSDEELRLTKELNLPTFDVDNMILTKRFTLICKDSKIIKVFYPVFPPEKNPEEVLDWIEKN</sequence>